<keyword evidence="4 10" id="KW-1003">Cell membrane</keyword>
<evidence type="ECO:0000313" key="12">
    <source>
        <dbReference type="EMBL" id="KAA1421016.1"/>
    </source>
</evidence>
<feature type="transmembrane region" description="Helical" evidence="9">
    <location>
        <begin position="184"/>
        <end position="204"/>
    </location>
</feature>
<feature type="transmembrane region" description="Helical" evidence="9">
    <location>
        <begin position="298"/>
        <end position="323"/>
    </location>
</feature>
<evidence type="ECO:0000259" key="11">
    <source>
        <dbReference type="PROSITE" id="PS50928"/>
    </source>
</evidence>
<comment type="similarity">
    <text evidence="2 10">Belongs to the binding-protein-dependent transport system permease family. CysTW subfamily.</text>
</comment>
<keyword evidence="13" id="KW-1185">Reference proteome</keyword>
<feature type="transmembrane region" description="Helical" evidence="9">
    <location>
        <begin position="82"/>
        <end position="113"/>
    </location>
</feature>
<dbReference type="SUPFAM" id="SSF161098">
    <property type="entry name" value="MetI-like"/>
    <property type="match status" value="1"/>
</dbReference>
<dbReference type="PANTHER" id="PTHR30425:SF1">
    <property type="entry name" value="PHOSPHATE TRANSPORT SYSTEM PERMEASE PROTEIN PSTC"/>
    <property type="match status" value="1"/>
</dbReference>
<dbReference type="GO" id="GO:0005315">
    <property type="term" value="F:phosphate transmembrane transporter activity"/>
    <property type="evidence" value="ECO:0007669"/>
    <property type="project" value="InterPro"/>
</dbReference>
<evidence type="ECO:0000256" key="4">
    <source>
        <dbReference type="ARBA" id="ARBA00022475"/>
    </source>
</evidence>
<dbReference type="Proteomes" id="UP000325003">
    <property type="component" value="Unassembled WGS sequence"/>
</dbReference>
<comment type="caution">
    <text evidence="10">Lacks conserved residue(s) required for the propagation of feature annotation.</text>
</comment>
<keyword evidence="7 9" id="KW-1133">Transmembrane helix</keyword>
<dbReference type="RefSeq" id="WP_149726476.1">
    <property type="nucleotide sequence ID" value="NZ_VUJV01000001.1"/>
</dbReference>
<dbReference type="InterPro" id="IPR000515">
    <property type="entry name" value="MetI-like"/>
</dbReference>
<dbReference type="InterPro" id="IPR051124">
    <property type="entry name" value="Phosphate_Transport_Permease"/>
</dbReference>
<reference evidence="12 13" key="2">
    <citation type="submission" date="2019-09" db="EMBL/GenBank/DDBJ databases">
        <authorList>
            <person name="Jin C."/>
        </authorList>
    </citation>
    <scope>NUCLEOTIDE SEQUENCE [LARGE SCALE GENOMIC DNA]</scope>
    <source>
        <strain evidence="12 13">BN130099</strain>
    </source>
</reference>
<accession>A0A5B1LKN4</accession>
<gene>
    <name evidence="12" type="primary">pstC</name>
    <name evidence="12" type="ORF">F0U44_01400</name>
</gene>
<feature type="transmembrane region" description="Helical" evidence="9">
    <location>
        <begin position="38"/>
        <end position="62"/>
    </location>
</feature>
<dbReference type="AlphaFoldDB" id="A0A5B1LKN4"/>
<evidence type="ECO:0000256" key="3">
    <source>
        <dbReference type="ARBA" id="ARBA00022448"/>
    </source>
</evidence>
<dbReference type="InterPro" id="IPR035906">
    <property type="entry name" value="MetI-like_sf"/>
</dbReference>
<evidence type="ECO:0000256" key="1">
    <source>
        <dbReference type="ARBA" id="ARBA00004651"/>
    </source>
</evidence>
<comment type="caution">
    <text evidence="12">The sequence shown here is derived from an EMBL/GenBank/DDBJ whole genome shotgun (WGS) entry which is preliminary data.</text>
</comment>
<evidence type="ECO:0000256" key="5">
    <source>
        <dbReference type="ARBA" id="ARBA00022592"/>
    </source>
</evidence>
<keyword evidence="5 10" id="KW-0592">Phosphate transport</keyword>
<dbReference type="CDD" id="cd06261">
    <property type="entry name" value="TM_PBP2"/>
    <property type="match status" value="1"/>
</dbReference>
<proteinExistence type="inferred from homology"/>
<dbReference type="PANTHER" id="PTHR30425">
    <property type="entry name" value="PHOSPHATE TRANSPORT SYSTEM PERMEASE PROTEIN PST"/>
    <property type="match status" value="1"/>
</dbReference>
<feature type="domain" description="ABC transmembrane type-1" evidence="11">
    <location>
        <begin position="88"/>
        <end position="319"/>
    </location>
</feature>
<evidence type="ECO:0000256" key="7">
    <source>
        <dbReference type="ARBA" id="ARBA00022989"/>
    </source>
</evidence>
<evidence type="ECO:0000256" key="2">
    <source>
        <dbReference type="ARBA" id="ARBA00007069"/>
    </source>
</evidence>
<dbReference type="GO" id="GO:0005886">
    <property type="term" value="C:plasma membrane"/>
    <property type="evidence" value="ECO:0007669"/>
    <property type="project" value="UniProtKB-SubCell"/>
</dbReference>
<dbReference type="EMBL" id="VUJV01000001">
    <property type="protein sequence ID" value="KAA1421016.1"/>
    <property type="molecule type" value="Genomic_DNA"/>
</dbReference>
<sequence length="334" mass="35155">MSAETPPTLELVRPVPQRRSLSSRPTTSDRVFVSGSRLAAIATLLIMGLIGYFLTVGAWPALEQQGWQFFTEKQWLPETGQYGIAGLLEGTVLVGVIALIVAVPVSFGAALFISEYAPPALKRPLVTLVDLMAAVPAVIYAIWALIFLQAQLLSVAQWLSVHLGGALPFLTVKTPDSPSSYTSSAFIAGVAVGFVIMPTITSIMREVFSQAPVGEREGAIALGATKWGMIRAVVLPFGRAGIIGGIMLGLGRALGETIVVYALISPIFDWTTHPLESGTNTIAAHIASRYSESNGNAFAGLLAAGMVLFAFTLVINTAAGIVVSRSRSGAATEI</sequence>
<dbReference type="GO" id="GO:0006817">
    <property type="term" value="P:phosphate ion transport"/>
    <property type="evidence" value="ECO:0007669"/>
    <property type="project" value="UniProtKB-KW"/>
</dbReference>
<dbReference type="PROSITE" id="PS50928">
    <property type="entry name" value="ABC_TM1"/>
    <property type="match status" value="1"/>
</dbReference>
<evidence type="ECO:0000313" key="13">
    <source>
        <dbReference type="Proteomes" id="UP000325003"/>
    </source>
</evidence>
<keyword evidence="8 9" id="KW-0472">Membrane</keyword>
<protein>
    <recommendedName>
        <fullName evidence="10">Phosphate transport system permease protein</fullName>
    </recommendedName>
</protein>
<dbReference type="Gene3D" id="1.10.3720.10">
    <property type="entry name" value="MetI-like"/>
    <property type="match status" value="1"/>
</dbReference>
<dbReference type="NCBIfam" id="TIGR02138">
    <property type="entry name" value="phosphate_pstC"/>
    <property type="match status" value="1"/>
</dbReference>
<keyword evidence="3 9" id="KW-0813">Transport</keyword>
<evidence type="ECO:0000256" key="6">
    <source>
        <dbReference type="ARBA" id="ARBA00022692"/>
    </source>
</evidence>
<dbReference type="InterPro" id="IPR011864">
    <property type="entry name" value="Phosphate_PstC"/>
</dbReference>
<evidence type="ECO:0000256" key="10">
    <source>
        <dbReference type="RuleBase" id="RU363054"/>
    </source>
</evidence>
<name>A0A5B1LKN4_9ACTN</name>
<reference evidence="12 13" key="1">
    <citation type="submission" date="2019-09" db="EMBL/GenBank/DDBJ databases">
        <title>Nocardioides panacisoli sp. nov., isolated from the soil of a ginseng field.</title>
        <authorList>
            <person name="Cho C."/>
        </authorList>
    </citation>
    <scope>NUCLEOTIDE SEQUENCE [LARGE SCALE GENOMIC DNA]</scope>
    <source>
        <strain evidence="12 13">BN130099</strain>
    </source>
</reference>
<keyword evidence="6 9" id="KW-0812">Transmembrane</keyword>
<evidence type="ECO:0000256" key="9">
    <source>
        <dbReference type="RuleBase" id="RU363032"/>
    </source>
</evidence>
<feature type="transmembrane region" description="Helical" evidence="9">
    <location>
        <begin position="125"/>
        <end position="146"/>
    </location>
</feature>
<dbReference type="Pfam" id="PF00528">
    <property type="entry name" value="BPD_transp_1"/>
    <property type="match status" value="1"/>
</dbReference>
<comment type="subcellular location">
    <subcellularLocation>
        <location evidence="1 9">Cell membrane</location>
        <topology evidence="1 9">Multi-pass membrane protein</topology>
    </subcellularLocation>
</comment>
<organism evidence="12 13">
    <name type="scientific">Nocardioides humilatus</name>
    <dbReference type="NCBI Taxonomy" id="2607660"/>
    <lineage>
        <taxon>Bacteria</taxon>
        <taxon>Bacillati</taxon>
        <taxon>Actinomycetota</taxon>
        <taxon>Actinomycetes</taxon>
        <taxon>Propionibacteriales</taxon>
        <taxon>Nocardioidaceae</taxon>
        <taxon>Nocardioides</taxon>
    </lineage>
</organism>
<evidence type="ECO:0000256" key="8">
    <source>
        <dbReference type="ARBA" id="ARBA00023136"/>
    </source>
</evidence>
<comment type="function">
    <text evidence="10">Part of the binding-protein-dependent transport system for phosphate; probably responsible for the translocation of the substrate across the membrane.</text>
</comment>